<dbReference type="Proteomes" id="UP000321570">
    <property type="component" value="Unassembled WGS sequence"/>
</dbReference>
<accession>A0A564Y3T8</accession>
<dbReference type="PANTHER" id="PTHR10676:SF343">
    <property type="entry name" value="DYNEIN AXONEMAL HEAVY CHAIN 10"/>
    <property type="match status" value="1"/>
</dbReference>
<feature type="non-terminal residue" evidence="3">
    <location>
        <position position="122"/>
    </location>
</feature>
<evidence type="ECO:0000313" key="3">
    <source>
        <dbReference type="EMBL" id="VUZ41965.1"/>
    </source>
</evidence>
<evidence type="ECO:0000313" key="4">
    <source>
        <dbReference type="Proteomes" id="UP000321570"/>
    </source>
</evidence>
<sequence>MDVDSIGPKQFSAVKEYLIGSKIATEQMQTVSKAGAGFLRFVHAVLGYCEVLKDVHPKREKVAKLEKLFSQNERDLDRIKHELTKVEEDIKQLNEKLAATKEEQATLQKETKIMECRLVAAD</sequence>
<dbReference type="InterPro" id="IPR026983">
    <property type="entry name" value="DHC"/>
</dbReference>
<evidence type="ECO:0000259" key="2">
    <source>
        <dbReference type="Pfam" id="PF12777"/>
    </source>
</evidence>
<dbReference type="GO" id="GO:0051959">
    <property type="term" value="F:dynein light intermediate chain binding"/>
    <property type="evidence" value="ECO:0007669"/>
    <property type="project" value="InterPro"/>
</dbReference>
<dbReference type="Pfam" id="PF12777">
    <property type="entry name" value="MT"/>
    <property type="match status" value="1"/>
</dbReference>
<reference evidence="3 4" key="1">
    <citation type="submission" date="2019-07" db="EMBL/GenBank/DDBJ databases">
        <authorList>
            <person name="Jastrzebski P J."/>
            <person name="Paukszto L."/>
            <person name="Jastrzebski P J."/>
        </authorList>
    </citation>
    <scope>NUCLEOTIDE SEQUENCE [LARGE SCALE GENOMIC DNA]</scope>
    <source>
        <strain evidence="3 4">WMS-il1</strain>
    </source>
</reference>
<dbReference type="PANTHER" id="PTHR10676">
    <property type="entry name" value="DYNEIN HEAVY CHAIN FAMILY PROTEIN"/>
    <property type="match status" value="1"/>
</dbReference>
<organism evidence="3 4">
    <name type="scientific">Hymenolepis diminuta</name>
    <name type="common">Rat tapeworm</name>
    <dbReference type="NCBI Taxonomy" id="6216"/>
    <lineage>
        <taxon>Eukaryota</taxon>
        <taxon>Metazoa</taxon>
        <taxon>Spiralia</taxon>
        <taxon>Lophotrochozoa</taxon>
        <taxon>Platyhelminthes</taxon>
        <taxon>Cestoda</taxon>
        <taxon>Eucestoda</taxon>
        <taxon>Cyclophyllidea</taxon>
        <taxon>Hymenolepididae</taxon>
        <taxon>Hymenolepis</taxon>
    </lineage>
</organism>
<dbReference type="GO" id="GO:0045505">
    <property type="term" value="F:dynein intermediate chain binding"/>
    <property type="evidence" value="ECO:0007669"/>
    <property type="project" value="InterPro"/>
</dbReference>
<dbReference type="GO" id="GO:0008569">
    <property type="term" value="F:minus-end-directed microtubule motor activity"/>
    <property type="evidence" value="ECO:0007669"/>
    <property type="project" value="TreeGrafter"/>
</dbReference>
<dbReference type="Gene3D" id="1.20.920.20">
    <property type="match status" value="1"/>
</dbReference>
<dbReference type="AlphaFoldDB" id="A0A564Y3T8"/>
<evidence type="ECO:0000256" key="1">
    <source>
        <dbReference type="SAM" id="Coils"/>
    </source>
</evidence>
<dbReference type="GO" id="GO:0097729">
    <property type="term" value="C:9+2 motile cilium"/>
    <property type="evidence" value="ECO:0007669"/>
    <property type="project" value="TreeGrafter"/>
</dbReference>
<name>A0A564Y3T8_HYMDI</name>
<feature type="coiled-coil region" evidence="1">
    <location>
        <begin position="62"/>
        <end position="110"/>
    </location>
</feature>
<proteinExistence type="predicted"/>
<keyword evidence="4" id="KW-1185">Reference proteome</keyword>
<protein>
    <recommendedName>
        <fullName evidence="2">Dynein heavy chain coiled coil stalk domain-containing protein</fullName>
    </recommendedName>
</protein>
<gene>
    <name evidence="3" type="ORF">WMSIL1_LOCUS2675</name>
</gene>
<keyword evidence="1" id="KW-0175">Coiled coil</keyword>
<dbReference type="EMBL" id="CABIJS010000077">
    <property type="protein sequence ID" value="VUZ41965.1"/>
    <property type="molecule type" value="Genomic_DNA"/>
</dbReference>
<dbReference type="GO" id="GO:0060294">
    <property type="term" value="P:cilium movement involved in cell motility"/>
    <property type="evidence" value="ECO:0007669"/>
    <property type="project" value="TreeGrafter"/>
</dbReference>
<dbReference type="GO" id="GO:0030286">
    <property type="term" value="C:dynein complex"/>
    <property type="evidence" value="ECO:0007669"/>
    <property type="project" value="InterPro"/>
</dbReference>
<feature type="domain" description="Dynein heavy chain coiled coil stalk" evidence="2">
    <location>
        <begin position="6"/>
        <end position="115"/>
    </location>
</feature>
<dbReference type="InterPro" id="IPR024743">
    <property type="entry name" value="Dynein_HC_stalk"/>
</dbReference>